<dbReference type="InterPro" id="IPR042263">
    <property type="entry name" value="DPH1/DPH2_1"/>
</dbReference>
<dbReference type="InterPro" id="IPR016435">
    <property type="entry name" value="DPH1/DPH2"/>
</dbReference>
<reference evidence="1 2" key="1">
    <citation type="journal article" date="2013" name="Curr. Biol.">
        <title>The Genome of the Foraminiferan Reticulomyxa filosa.</title>
        <authorList>
            <person name="Glockner G."/>
            <person name="Hulsmann N."/>
            <person name="Schleicher M."/>
            <person name="Noegel A.A."/>
            <person name="Eichinger L."/>
            <person name="Gallinger C."/>
            <person name="Pawlowski J."/>
            <person name="Sierra R."/>
            <person name="Euteneuer U."/>
            <person name="Pillet L."/>
            <person name="Moustafa A."/>
            <person name="Platzer M."/>
            <person name="Groth M."/>
            <person name="Szafranski K."/>
            <person name="Schliwa M."/>
        </authorList>
    </citation>
    <scope>NUCLEOTIDE SEQUENCE [LARGE SCALE GENOMIC DNA]</scope>
</reference>
<organism evidence="1 2">
    <name type="scientific">Reticulomyxa filosa</name>
    <dbReference type="NCBI Taxonomy" id="46433"/>
    <lineage>
        <taxon>Eukaryota</taxon>
        <taxon>Sar</taxon>
        <taxon>Rhizaria</taxon>
        <taxon>Retaria</taxon>
        <taxon>Foraminifera</taxon>
        <taxon>Monothalamids</taxon>
        <taxon>Reticulomyxidae</taxon>
        <taxon>Reticulomyxa</taxon>
    </lineage>
</organism>
<sequence length="126" mass="14219">MDSSNLTQLSATIDDFVWEFEETVDFLVDHSVTKVRQLFVALQFPDDLLKYSFEICKRLELLFAQKSQKVTTNDNDDIKEKTVAINSLKTYVLGDTTFAPCCVDEIAAQHAKCDAIVHYGNTCCSP</sequence>
<dbReference type="Proteomes" id="UP000023152">
    <property type="component" value="Unassembled WGS sequence"/>
</dbReference>
<protein>
    <submittedName>
        <fullName evidence="1">Uncharacterized protein</fullName>
    </submittedName>
</protein>
<name>X6MLF8_RETFI</name>
<comment type="caution">
    <text evidence="1">The sequence shown here is derived from an EMBL/GenBank/DDBJ whole genome shotgun (WGS) entry which is preliminary data.</text>
</comment>
<dbReference type="PANTHER" id="PTHR10762">
    <property type="entry name" value="DIPHTHAMIDE BIOSYNTHESIS PROTEIN"/>
    <property type="match status" value="1"/>
</dbReference>
<gene>
    <name evidence="1" type="ORF">RFI_23499</name>
</gene>
<dbReference type="EMBL" id="ASPP01020344">
    <property type="protein sequence ID" value="ETO13870.1"/>
    <property type="molecule type" value="Genomic_DNA"/>
</dbReference>
<proteinExistence type="predicted"/>
<dbReference type="Pfam" id="PF01866">
    <property type="entry name" value="Diphthamide_syn"/>
    <property type="match status" value="1"/>
</dbReference>
<keyword evidence="2" id="KW-1185">Reference proteome</keyword>
<dbReference type="PANTHER" id="PTHR10762:SF2">
    <property type="entry name" value="2-(3-AMINO-3-CARBOXYPROPYL)HISTIDINE SYNTHASE SUBUNIT 2"/>
    <property type="match status" value="1"/>
</dbReference>
<dbReference type="Gene3D" id="3.40.50.11840">
    <property type="entry name" value="Diphthamide synthesis DPH1/DPH2 domain 1"/>
    <property type="match status" value="1"/>
</dbReference>
<dbReference type="OrthoDB" id="1710643at2759"/>
<evidence type="ECO:0000313" key="1">
    <source>
        <dbReference type="EMBL" id="ETO13870.1"/>
    </source>
</evidence>
<dbReference type="GO" id="GO:0090560">
    <property type="term" value="F:2-(3-amino-3-carboxypropyl)histidine synthase activity"/>
    <property type="evidence" value="ECO:0007669"/>
    <property type="project" value="InterPro"/>
</dbReference>
<dbReference type="GO" id="GO:0017183">
    <property type="term" value="P:protein histidyl modification to diphthamide"/>
    <property type="evidence" value="ECO:0007669"/>
    <property type="project" value="InterPro"/>
</dbReference>
<dbReference type="SFLD" id="SFLDS00032">
    <property type="entry name" value="Radical_SAM_3-amino-3-carboxyp"/>
    <property type="match status" value="1"/>
</dbReference>
<evidence type="ECO:0000313" key="2">
    <source>
        <dbReference type="Proteomes" id="UP000023152"/>
    </source>
</evidence>
<dbReference type="NCBIfam" id="TIGR00322">
    <property type="entry name" value="diphth2_R"/>
    <property type="match status" value="1"/>
</dbReference>
<dbReference type="AlphaFoldDB" id="X6MLF8"/>
<accession>X6MLF8</accession>